<dbReference type="STRING" id="573570.F7310_00795"/>
<dbReference type="GO" id="GO:0000049">
    <property type="term" value="F:tRNA binding"/>
    <property type="evidence" value="ECO:0007669"/>
    <property type="project" value="TreeGrafter"/>
</dbReference>
<dbReference type="EC" id="2.7.7.87" evidence="3"/>
<dbReference type="RefSeq" id="WP_072711180.1">
    <property type="nucleotide sequence ID" value="NZ_CP016796.1"/>
</dbReference>
<evidence type="ECO:0000313" key="8">
    <source>
        <dbReference type="EMBL" id="API85979.1"/>
    </source>
</evidence>
<dbReference type="PANTHER" id="PTHR17490:SF18">
    <property type="entry name" value="THREONYLCARBAMOYL-AMP SYNTHASE"/>
    <property type="match status" value="1"/>
</dbReference>
<evidence type="ECO:0000256" key="5">
    <source>
        <dbReference type="ARBA" id="ARBA00022679"/>
    </source>
</evidence>
<dbReference type="Pfam" id="PF01300">
    <property type="entry name" value="Sua5_yciO_yrdC"/>
    <property type="match status" value="1"/>
</dbReference>
<dbReference type="AlphaFoldDB" id="A0A1L4BQ58"/>
<evidence type="ECO:0000256" key="3">
    <source>
        <dbReference type="ARBA" id="ARBA00012584"/>
    </source>
</evidence>
<gene>
    <name evidence="8" type="ORF">F7310_00795</name>
</gene>
<dbReference type="InterPro" id="IPR050156">
    <property type="entry name" value="TC-AMP_synthase_SUA5"/>
</dbReference>
<dbReference type="KEGG" id="frx:F7310_00795"/>
<evidence type="ECO:0000256" key="2">
    <source>
        <dbReference type="ARBA" id="ARBA00007663"/>
    </source>
</evidence>
<evidence type="ECO:0000256" key="1">
    <source>
        <dbReference type="ARBA" id="ARBA00004496"/>
    </source>
</evidence>
<name>A0A1L4BQ58_9GAMM</name>
<keyword evidence="4" id="KW-0963">Cytoplasm</keyword>
<dbReference type="PANTHER" id="PTHR17490">
    <property type="entry name" value="SUA5"/>
    <property type="match status" value="1"/>
</dbReference>
<dbReference type="GO" id="GO:0003725">
    <property type="term" value="F:double-stranded RNA binding"/>
    <property type="evidence" value="ECO:0007669"/>
    <property type="project" value="InterPro"/>
</dbReference>
<dbReference type="PROSITE" id="PS51163">
    <property type="entry name" value="YRDC"/>
    <property type="match status" value="1"/>
</dbReference>
<evidence type="ECO:0000256" key="6">
    <source>
        <dbReference type="ARBA" id="ARBA00048366"/>
    </source>
</evidence>
<dbReference type="SUPFAM" id="SSF55821">
    <property type="entry name" value="YrdC/RibB"/>
    <property type="match status" value="1"/>
</dbReference>
<comment type="similarity">
    <text evidence="2">Belongs to the SUA5 family.</text>
</comment>
<comment type="subcellular location">
    <subcellularLocation>
        <location evidence="1">Cytoplasm</location>
    </subcellularLocation>
</comment>
<protein>
    <recommendedName>
        <fullName evidence="3">L-threonylcarbamoyladenylate synthase</fullName>
        <ecNumber evidence="3">2.7.7.87</ecNumber>
    </recommendedName>
</protein>
<comment type="catalytic activity">
    <reaction evidence="6">
        <text>L-threonine + hydrogencarbonate + ATP = L-threonylcarbamoyladenylate + diphosphate + H2O</text>
        <dbReference type="Rhea" id="RHEA:36407"/>
        <dbReference type="ChEBI" id="CHEBI:15377"/>
        <dbReference type="ChEBI" id="CHEBI:17544"/>
        <dbReference type="ChEBI" id="CHEBI:30616"/>
        <dbReference type="ChEBI" id="CHEBI:33019"/>
        <dbReference type="ChEBI" id="CHEBI:57926"/>
        <dbReference type="ChEBI" id="CHEBI:73682"/>
        <dbReference type="EC" id="2.7.7.87"/>
    </reaction>
</comment>
<dbReference type="GO" id="GO:0005737">
    <property type="term" value="C:cytoplasm"/>
    <property type="evidence" value="ECO:0007669"/>
    <property type="project" value="UniProtKB-SubCell"/>
</dbReference>
<dbReference type="Proteomes" id="UP000184222">
    <property type="component" value="Chromosome"/>
</dbReference>
<feature type="domain" description="YrdC-like" evidence="7">
    <location>
        <begin position="3"/>
        <end position="180"/>
    </location>
</feature>
<dbReference type="EMBL" id="CP016796">
    <property type="protein sequence ID" value="API85979.1"/>
    <property type="molecule type" value="Genomic_DNA"/>
</dbReference>
<dbReference type="GO" id="GO:0006450">
    <property type="term" value="P:regulation of translational fidelity"/>
    <property type="evidence" value="ECO:0007669"/>
    <property type="project" value="TreeGrafter"/>
</dbReference>
<organism evidence="8 9">
    <name type="scientific">Francisella uliginis</name>
    <dbReference type="NCBI Taxonomy" id="573570"/>
    <lineage>
        <taxon>Bacteria</taxon>
        <taxon>Pseudomonadati</taxon>
        <taxon>Pseudomonadota</taxon>
        <taxon>Gammaproteobacteria</taxon>
        <taxon>Thiotrichales</taxon>
        <taxon>Francisellaceae</taxon>
        <taxon>Francisella</taxon>
    </lineage>
</organism>
<sequence>MLTDNIQVINTELRNNKVVSIPTDTVYGLSCKLSKDAVKKVINLKKRDSSKGFIIISHNYKHLLRYVDIAQLTTNQIEKISTKQNTPTTWIVPGKDSIQWLTGGKPTIAIRLVNTVIISQICSNINDAIISTSANISGHNFINNAENITKTFPDIYVLKTQAKASQPSRIIDIITNQRLR</sequence>
<accession>A0A1L4BQ58</accession>
<keyword evidence="5" id="KW-0808">Transferase</keyword>
<dbReference type="GO" id="GO:0061710">
    <property type="term" value="F:L-threonylcarbamoyladenylate synthase"/>
    <property type="evidence" value="ECO:0007669"/>
    <property type="project" value="UniProtKB-EC"/>
</dbReference>
<dbReference type="InterPro" id="IPR006070">
    <property type="entry name" value="Sua5-like_dom"/>
</dbReference>
<dbReference type="OrthoDB" id="9814580at2"/>
<reference evidence="8 9" key="1">
    <citation type="journal article" date="2016" name="Appl. Environ. Microbiol.">
        <title>Whole genome relationships among Francisella bacteria of diverse origin define new species and provide specific regions for detection.</title>
        <authorList>
            <person name="Challacombe J.F."/>
            <person name="Petersen J.M."/>
            <person name="Gallegos-Graves V."/>
            <person name="Hodge D."/>
            <person name="Pillai S."/>
            <person name="Kuske C.R."/>
        </authorList>
    </citation>
    <scope>NUCLEOTIDE SEQUENCE [LARGE SCALE GENOMIC DNA]</scope>
    <source>
        <strain evidence="9">TX07-7310</strain>
    </source>
</reference>
<proteinExistence type="inferred from homology"/>
<keyword evidence="9" id="KW-1185">Reference proteome</keyword>
<evidence type="ECO:0000256" key="4">
    <source>
        <dbReference type="ARBA" id="ARBA00022490"/>
    </source>
</evidence>
<evidence type="ECO:0000259" key="7">
    <source>
        <dbReference type="PROSITE" id="PS51163"/>
    </source>
</evidence>
<dbReference type="InterPro" id="IPR017945">
    <property type="entry name" value="DHBP_synth_RibB-like_a/b_dom"/>
</dbReference>
<dbReference type="Gene3D" id="3.90.870.10">
    <property type="entry name" value="DHBP synthase"/>
    <property type="match status" value="1"/>
</dbReference>
<evidence type="ECO:0000313" key="9">
    <source>
        <dbReference type="Proteomes" id="UP000184222"/>
    </source>
</evidence>